<dbReference type="SUPFAM" id="SSF88723">
    <property type="entry name" value="PIN domain-like"/>
    <property type="match status" value="1"/>
</dbReference>
<feature type="compositionally biased region" description="Basic and acidic residues" evidence="1">
    <location>
        <begin position="324"/>
        <end position="334"/>
    </location>
</feature>
<protein>
    <submittedName>
        <fullName evidence="2">Uncharacterized protein</fullName>
    </submittedName>
</protein>
<feature type="compositionally biased region" description="Polar residues" evidence="1">
    <location>
        <begin position="372"/>
        <end position="390"/>
    </location>
</feature>
<dbReference type="EMBL" id="JAAAUQ010001726">
    <property type="protein sequence ID" value="KAF9135027.1"/>
    <property type="molecule type" value="Genomic_DNA"/>
</dbReference>
<evidence type="ECO:0000313" key="3">
    <source>
        <dbReference type="Proteomes" id="UP000748756"/>
    </source>
</evidence>
<dbReference type="InterPro" id="IPR029060">
    <property type="entry name" value="PIN-like_dom_sf"/>
</dbReference>
<feature type="region of interest" description="Disordered" evidence="1">
    <location>
        <begin position="324"/>
        <end position="420"/>
    </location>
</feature>
<name>A0A9P5V4X9_9FUNG</name>
<proteinExistence type="predicted"/>
<dbReference type="AlphaFoldDB" id="A0A9P5V4X9"/>
<evidence type="ECO:0000313" key="2">
    <source>
        <dbReference type="EMBL" id="KAF9135027.1"/>
    </source>
</evidence>
<dbReference type="OrthoDB" id="2423903at2759"/>
<evidence type="ECO:0000256" key="1">
    <source>
        <dbReference type="SAM" id="MobiDB-lite"/>
    </source>
</evidence>
<keyword evidence="3" id="KW-1185">Reference proteome</keyword>
<accession>A0A9P5V4X9</accession>
<gene>
    <name evidence="2" type="ORF">BG015_003334</name>
</gene>
<comment type="caution">
    <text evidence="2">The sequence shown here is derived from an EMBL/GenBank/DDBJ whole genome shotgun (WGS) entry which is preliminary data.</text>
</comment>
<dbReference type="Proteomes" id="UP000748756">
    <property type="component" value="Unassembled WGS sequence"/>
</dbReference>
<dbReference type="Gene3D" id="3.40.50.1010">
    <property type="entry name" value="5'-nuclease"/>
    <property type="match status" value="1"/>
</dbReference>
<feature type="compositionally biased region" description="Polar residues" evidence="1">
    <location>
        <begin position="404"/>
        <end position="420"/>
    </location>
</feature>
<feature type="compositionally biased region" description="Basic and acidic residues" evidence="1">
    <location>
        <begin position="347"/>
        <end position="359"/>
    </location>
</feature>
<organism evidence="2 3">
    <name type="scientific">Linnemannia schmuckeri</name>
    <dbReference type="NCBI Taxonomy" id="64567"/>
    <lineage>
        <taxon>Eukaryota</taxon>
        <taxon>Fungi</taxon>
        <taxon>Fungi incertae sedis</taxon>
        <taxon>Mucoromycota</taxon>
        <taxon>Mortierellomycotina</taxon>
        <taxon>Mortierellomycetes</taxon>
        <taxon>Mortierellales</taxon>
        <taxon>Mortierellaceae</taxon>
        <taxon>Linnemannia</taxon>
    </lineage>
</organism>
<reference evidence="2" key="1">
    <citation type="journal article" date="2020" name="Fungal Divers.">
        <title>Resolving the Mortierellaceae phylogeny through synthesis of multi-gene phylogenetics and phylogenomics.</title>
        <authorList>
            <person name="Vandepol N."/>
            <person name="Liber J."/>
            <person name="Desiro A."/>
            <person name="Na H."/>
            <person name="Kennedy M."/>
            <person name="Barry K."/>
            <person name="Grigoriev I.V."/>
            <person name="Miller A.N."/>
            <person name="O'Donnell K."/>
            <person name="Stajich J.E."/>
            <person name="Bonito G."/>
        </authorList>
    </citation>
    <scope>NUCLEOTIDE SEQUENCE</scope>
    <source>
        <strain evidence="2">NRRL 6426</strain>
    </source>
</reference>
<sequence>MDCKDLWRFFRDKNYKPTVRYRQHQREVLKDSEANKVRIDVEGSIYATIRYAYIHSNSLEAAHSLVYKWIQKLSSQDISVLYFDGGPLEEKKGTHDEREQRRAKALLSADKVVQHFADRVDNNSRIRKQHFVNVNKQLTNTFRRDPADRHSLAMYCRDRDWTVVESDMERQRRPQHHYSHLATDIWRPISGGGFLEYVMDDVYGSVGFTTRNHFTLLGIVSWNDYNRNVYSLGCATNFKIIKGIPLDMDIPAMVDAYLSDEHVILKNRDKLTFEASIRVFAHRRETPLRPDTTAITLARNSDAPLSDILPALTLEDVKTRFEEAKMRGSSESRVYRQKAGQQFNRYRTIDRPPPKDKKQTTNGASPKDKNITSDNSAKVLNSSTNTMTPQPQRPRYWARKRSRNGSQEPPSTMTQYRWKP</sequence>